<dbReference type="PROSITE" id="PS50801">
    <property type="entry name" value="STAS"/>
    <property type="match status" value="1"/>
</dbReference>
<reference evidence="2 3" key="1">
    <citation type="submission" date="2018-11" db="EMBL/GenBank/DDBJ databases">
        <title>Sequencing the genomes of 1000 actinobacteria strains.</title>
        <authorList>
            <person name="Klenk H.-P."/>
        </authorList>
    </citation>
    <scope>NUCLEOTIDE SEQUENCE [LARGE SCALE GENOMIC DNA]</scope>
    <source>
        <strain evidence="2 3">DSM 43634</strain>
    </source>
</reference>
<dbReference type="InterPro" id="IPR058548">
    <property type="entry name" value="MlaB-like_STAS"/>
</dbReference>
<evidence type="ECO:0000259" key="1">
    <source>
        <dbReference type="PROSITE" id="PS50801"/>
    </source>
</evidence>
<dbReference type="SUPFAM" id="SSF52091">
    <property type="entry name" value="SpoIIaa-like"/>
    <property type="match status" value="1"/>
</dbReference>
<name>A0A3N1GU18_9ACTN</name>
<dbReference type="InterPro" id="IPR002645">
    <property type="entry name" value="STAS_dom"/>
</dbReference>
<dbReference type="Gene3D" id="3.30.750.24">
    <property type="entry name" value="STAS domain"/>
    <property type="match status" value="1"/>
</dbReference>
<dbReference type="Pfam" id="PF13466">
    <property type="entry name" value="STAS_2"/>
    <property type="match status" value="1"/>
</dbReference>
<dbReference type="InterPro" id="IPR036513">
    <property type="entry name" value="STAS_dom_sf"/>
</dbReference>
<feature type="domain" description="STAS" evidence="1">
    <location>
        <begin position="22"/>
        <end position="70"/>
    </location>
</feature>
<organism evidence="2 3">
    <name type="scientific">Couchioplanes caeruleus</name>
    <dbReference type="NCBI Taxonomy" id="56438"/>
    <lineage>
        <taxon>Bacteria</taxon>
        <taxon>Bacillati</taxon>
        <taxon>Actinomycetota</taxon>
        <taxon>Actinomycetes</taxon>
        <taxon>Micromonosporales</taxon>
        <taxon>Micromonosporaceae</taxon>
        <taxon>Couchioplanes</taxon>
    </lineage>
</organism>
<comment type="caution">
    <text evidence="2">The sequence shown here is derived from an EMBL/GenBank/DDBJ whole genome shotgun (WGS) entry which is preliminary data.</text>
</comment>
<proteinExistence type="predicted"/>
<gene>
    <name evidence="2" type="ORF">EDD30_6731</name>
</gene>
<evidence type="ECO:0000313" key="2">
    <source>
        <dbReference type="EMBL" id="ROP33698.1"/>
    </source>
</evidence>
<dbReference type="OrthoDB" id="3410481at2"/>
<dbReference type="CDD" id="cd07043">
    <property type="entry name" value="STAS_anti-anti-sigma_factors"/>
    <property type="match status" value="1"/>
</dbReference>
<accession>A0A3N1GU18</accession>
<dbReference type="EMBL" id="RJKL01000001">
    <property type="protein sequence ID" value="ROP33698.1"/>
    <property type="molecule type" value="Genomic_DNA"/>
</dbReference>
<protein>
    <submittedName>
        <fullName evidence="2">Anti-anti-sigma regulatory factor</fullName>
    </submittedName>
</protein>
<evidence type="ECO:0000313" key="3">
    <source>
        <dbReference type="Proteomes" id="UP000271683"/>
    </source>
</evidence>
<dbReference type="Proteomes" id="UP000271683">
    <property type="component" value="Unassembled WGS sequence"/>
</dbReference>
<sequence length="124" mass="12948">MSVERRFEVVAGCKVVWSAGEIALSGDIDAGNAAVIGELICVLVGAAVVTVDCTALTFLDAAGMRMLLRVGAAAAARDTILPLRCSPAVLEVFYIFHAWDAPGLVIEPGTAMNQDDSDWPGSPE</sequence>
<dbReference type="AlphaFoldDB" id="A0A3N1GU18"/>